<keyword evidence="2" id="KW-1185">Reference proteome</keyword>
<reference evidence="1" key="1">
    <citation type="journal article" date="2023" name="G3 (Bethesda)">
        <title>Whole genome assembly and annotation of the endangered Caribbean coral Acropora cervicornis.</title>
        <authorList>
            <person name="Selwyn J.D."/>
            <person name="Vollmer S.V."/>
        </authorList>
    </citation>
    <scope>NUCLEOTIDE SEQUENCE</scope>
    <source>
        <strain evidence="1">K2</strain>
    </source>
</reference>
<proteinExistence type="predicted"/>
<gene>
    <name evidence="1" type="ORF">P5673_004487</name>
</gene>
<organism evidence="1 2">
    <name type="scientific">Acropora cervicornis</name>
    <name type="common">Staghorn coral</name>
    <dbReference type="NCBI Taxonomy" id="6130"/>
    <lineage>
        <taxon>Eukaryota</taxon>
        <taxon>Metazoa</taxon>
        <taxon>Cnidaria</taxon>
        <taxon>Anthozoa</taxon>
        <taxon>Hexacorallia</taxon>
        <taxon>Scleractinia</taxon>
        <taxon>Astrocoeniina</taxon>
        <taxon>Acroporidae</taxon>
        <taxon>Acropora</taxon>
    </lineage>
</organism>
<reference evidence="1" key="2">
    <citation type="journal article" date="2023" name="Science">
        <title>Genomic signatures of disease resistance in endangered staghorn corals.</title>
        <authorList>
            <person name="Vollmer S.V."/>
            <person name="Selwyn J.D."/>
            <person name="Despard B.A."/>
            <person name="Roesel C.L."/>
        </authorList>
    </citation>
    <scope>NUCLEOTIDE SEQUENCE</scope>
    <source>
        <strain evidence="1">K2</strain>
    </source>
</reference>
<evidence type="ECO:0000313" key="2">
    <source>
        <dbReference type="Proteomes" id="UP001249851"/>
    </source>
</evidence>
<name>A0AAD9R0D9_ACRCE</name>
<comment type="caution">
    <text evidence="1">The sequence shown here is derived from an EMBL/GenBank/DDBJ whole genome shotgun (WGS) entry which is preliminary data.</text>
</comment>
<evidence type="ECO:0000313" key="1">
    <source>
        <dbReference type="EMBL" id="KAK2570791.1"/>
    </source>
</evidence>
<dbReference type="AlphaFoldDB" id="A0AAD9R0D9"/>
<sequence length="93" mass="10452">MFHLSSRRWDGSLIANCQSIFLPIGLQAGFTHGSAKSSHSACLRQTFSLKKPAAQVRVVGFLTLELALPLAMTEIRPFRFAKKLRKWQCMTTD</sequence>
<accession>A0AAD9R0D9</accession>
<dbReference type="Proteomes" id="UP001249851">
    <property type="component" value="Unassembled WGS sequence"/>
</dbReference>
<protein>
    <submittedName>
        <fullName evidence="1">Uncharacterized protein</fullName>
    </submittedName>
</protein>
<dbReference type="EMBL" id="JARQWQ010000007">
    <property type="protein sequence ID" value="KAK2570791.1"/>
    <property type="molecule type" value="Genomic_DNA"/>
</dbReference>